<accession>A0A1X0F549</accession>
<gene>
    <name evidence="1" type="ORF">BST30_28015</name>
</gene>
<evidence type="ECO:0000313" key="2">
    <source>
        <dbReference type="Proteomes" id="UP000192760"/>
    </source>
</evidence>
<dbReference type="RefSeq" id="WP_142275817.1">
    <property type="nucleotide sequence ID" value="NZ_AP022590.1"/>
</dbReference>
<proteinExistence type="predicted"/>
<evidence type="ECO:0000313" key="1">
    <source>
        <dbReference type="EMBL" id="ORA96925.1"/>
    </source>
</evidence>
<organism evidence="1 2">
    <name type="scientific">Mycobacterium mantenii</name>
    <dbReference type="NCBI Taxonomy" id="560555"/>
    <lineage>
        <taxon>Bacteria</taxon>
        <taxon>Bacillati</taxon>
        <taxon>Actinomycetota</taxon>
        <taxon>Actinomycetes</taxon>
        <taxon>Mycobacteriales</taxon>
        <taxon>Mycobacteriaceae</taxon>
        <taxon>Mycobacterium</taxon>
        <taxon>Mycobacterium avium complex (MAC)</taxon>
    </lineage>
</organism>
<dbReference type="AlphaFoldDB" id="A0A1X0F549"/>
<reference evidence="1 2" key="1">
    <citation type="submission" date="2017-02" db="EMBL/GenBank/DDBJ databases">
        <title>The new phylogeny of genus Mycobacterium.</title>
        <authorList>
            <person name="Tortoli E."/>
            <person name="Trovato A."/>
            <person name="Cirillo D.M."/>
        </authorList>
    </citation>
    <scope>NUCLEOTIDE SEQUENCE [LARGE SCALE GENOMIC DNA]</scope>
    <source>
        <strain evidence="1 2">DSM 45255</strain>
    </source>
</reference>
<comment type="caution">
    <text evidence="1">The sequence shown here is derived from an EMBL/GenBank/DDBJ whole genome shotgun (WGS) entry which is preliminary data.</text>
</comment>
<name>A0A1X0F549_MYCNT</name>
<sequence length="163" mass="18432">MSYVDRAVELIEHASRLAVPTGATFTSDAGTLNIKRDALAEHKAVQHEWRFIARKLAMLSRFQEGWDYAHSQPLQAGAQANYLEWLATVSPDRMGDAEPMLTDEGHIRLEWRQNGYTSIAEIGADSLYLAVLAPVRSDDDAEEYESFEQDALDRFFRNGILRS</sequence>
<protein>
    <submittedName>
        <fullName evidence="1">Uncharacterized protein</fullName>
    </submittedName>
</protein>
<dbReference type="Proteomes" id="UP000192760">
    <property type="component" value="Unassembled WGS sequence"/>
</dbReference>
<dbReference type="EMBL" id="MVHW01000066">
    <property type="protein sequence ID" value="ORA96925.1"/>
    <property type="molecule type" value="Genomic_DNA"/>
</dbReference>